<feature type="compositionally biased region" description="Basic and acidic residues" evidence="1">
    <location>
        <begin position="8"/>
        <end position="23"/>
    </location>
</feature>
<name>A0ABV2NN30_9HYPH</name>
<keyword evidence="2" id="KW-0378">Hydrolase</keyword>
<keyword evidence="2" id="KW-0540">Nuclease</keyword>
<evidence type="ECO:0000256" key="1">
    <source>
        <dbReference type="SAM" id="MobiDB-lite"/>
    </source>
</evidence>
<dbReference type="Proteomes" id="UP001549119">
    <property type="component" value="Unassembled WGS sequence"/>
</dbReference>
<proteinExistence type="predicted"/>
<dbReference type="GO" id="GO:0004519">
    <property type="term" value="F:endonuclease activity"/>
    <property type="evidence" value="ECO:0007669"/>
    <property type="project" value="UniProtKB-KW"/>
</dbReference>
<gene>
    <name evidence="2" type="ORF">ABIC20_005192</name>
</gene>
<protein>
    <submittedName>
        <fullName evidence="2">5-methylcytosine-specific restriction endonuclease McrA</fullName>
    </submittedName>
</protein>
<keyword evidence="2" id="KW-0255">Endonuclease</keyword>
<reference evidence="2 3" key="1">
    <citation type="submission" date="2024-06" db="EMBL/GenBank/DDBJ databases">
        <title>Genomics of switchgrass bacterial isolates.</title>
        <authorList>
            <person name="Shade A."/>
        </authorList>
    </citation>
    <scope>NUCLEOTIDE SEQUENCE [LARGE SCALE GENOMIC DNA]</scope>
    <source>
        <strain evidence="2 3">PvP084</strain>
    </source>
</reference>
<evidence type="ECO:0000313" key="2">
    <source>
        <dbReference type="EMBL" id="MET3867883.1"/>
    </source>
</evidence>
<keyword evidence="3" id="KW-1185">Reference proteome</keyword>
<organism evidence="2 3">
    <name type="scientific">Methylobacterium radiotolerans</name>
    <dbReference type="NCBI Taxonomy" id="31998"/>
    <lineage>
        <taxon>Bacteria</taxon>
        <taxon>Pseudomonadati</taxon>
        <taxon>Pseudomonadota</taxon>
        <taxon>Alphaproteobacteria</taxon>
        <taxon>Hyphomicrobiales</taxon>
        <taxon>Methylobacteriaceae</taxon>
        <taxon>Methylobacterium</taxon>
    </lineage>
</organism>
<sequence>MLMSEPRFGSEADRQHDARRRDTQPWRRWYHTARWRRLRAGQLTRQPLCERCKGRGVLTPATVCHHVVPHRGDERLFWSGPFASSCADCHDVDEQRIERGGQARQTVGEDGWPIE</sequence>
<accession>A0ABV2NN30</accession>
<feature type="region of interest" description="Disordered" evidence="1">
    <location>
        <begin position="1"/>
        <end position="23"/>
    </location>
</feature>
<evidence type="ECO:0000313" key="3">
    <source>
        <dbReference type="Proteomes" id="UP001549119"/>
    </source>
</evidence>
<dbReference type="EMBL" id="JBEPNW010000002">
    <property type="protein sequence ID" value="MET3867883.1"/>
    <property type="molecule type" value="Genomic_DNA"/>
</dbReference>
<comment type="caution">
    <text evidence="2">The sequence shown here is derived from an EMBL/GenBank/DDBJ whole genome shotgun (WGS) entry which is preliminary data.</text>
</comment>